<protein>
    <recommendedName>
        <fullName evidence="10">Dynein regulatory complex protein 9</fullName>
    </recommendedName>
</protein>
<feature type="coiled-coil region" evidence="6">
    <location>
        <begin position="48"/>
        <end position="119"/>
    </location>
</feature>
<keyword evidence="5" id="KW-0966">Cell projection</keyword>
<accession>A0AAQ4PPX4</accession>
<evidence type="ECO:0000256" key="2">
    <source>
        <dbReference type="ARBA" id="ARBA00004316"/>
    </source>
</evidence>
<feature type="coiled-coil region" evidence="6">
    <location>
        <begin position="268"/>
        <end position="302"/>
    </location>
</feature>
<feature type="compositionally biased region" description="Basic residues" evidence="7">
    <location>
        <begin position="330"/>
        <end position="344"/>
    </location>
</feature>
<name>A0AAQ4PPX4_GASAC</name>
<keyword evidence="9" id="KW-1185">Reference proteome</keyword>
<keyword evidence="3" id="KW-0963">Cytoplasm</keyword>
<dbReference type="GO" id="GO:0044782">
    <property type="term" value="P:cilium organization"/>
    <property type="evidence" value="ECO:0007669"/>
    <property type="project" value="TreeGrafter"/>
</dbReference>
<dbReference type="CDD" id="cd23766">
    <property type="entry name" value="IQCG"/>
    <property type="match status" value="1"/>
</dbReference>
<dbReference type="PANTHER" id="PTHR14871:SF1">
    <property type="entry name" value="DYNEIN REGULATORY COMPLEX PROTEIN 9"/>
    <property type="match status" value="1"/>
</dbReference>
<evidence type="ECO:0008006" key="10">
    <source>
        <dbReference type="Google" id="ProtNLM"/>
    </source>
</evidence>
<dbReference type="InterPro" id="IPR042618">
    <property type="entry name" value="IQCG"/>
</dbReference>
<dbReference type="PROSITE" id="PS50096">
    <property type="entry name" value="IQ"/>
    <property type="match status" value="1"/>
</dbReference>
<dbReference type="GO" id="GO:0005737">
    <property type="term" value="C:cytoplasm"/>
    <property type="evidence" value="ECO:0007669"/>
    <property type="project" value="TreeGrafter"/>
</dbReference>
<evidence type="ECO:0000256" key="5">
    <source>
        <dbReference type="ARBA" id="ARBA00023273"/>
    </source>
</evidence>
<comment type="subcellular location">
    <subcellularLocation>
        <location evidence="2">Cell projection</location>
    </subcellularLocation>
    <subcellularLocation>
        <location evidence="1">Cytoplasm</location>
        <location evidence="1">Cytoskeleton</location>
    </subcellularLocation>
</comment>
<evidence type="ECO:0000256" key="3">
    <source>
        <dbReference type="ARBA" id="ARBA00022490"/>
    </source>
</evidence>
<dbReference type="GO" id="GO:0005856">
    <property type="term" value="C:cytoskeleton"/>
    <property type="evidence" value="ECO:0007669"/>
    <property type="project" value="UniProtKB-SubCell"/>
</dbReference>
<feature type="coiled-coil region" evidence="6">
    <location>
        <begin position="157"/>
        <end position="242"/>
    </location>
</feature>
<keyword evidence="4" id="KW-0206">Cytoskeleton</keyword>
<dbReference type="GO" id="GO:0031514">
    <property type="term" value="C:motile cilium"/>
    <property type="evidence" value="ECO:0007669"/>
    <property type="project" value="TreeGrafter"/>
</dbReference>
<sequence>MRLSRIESLAAAAVLEDCSDELDVLGLTVALRADKQRGPARAKEKVRLTNLRRDCQSISQQVLKLSSELEEKQSFSSLLAVLEEVKQEREAEEMKRQAKAELRQRITTLQRQQAEVQQRISTLKRFNTSCHHSPVHALTTGATTHRSTCPSERSVLAEKLQEQLDDQKNRKAVKKILEEKRMALQLEQVLSNNRKAEKQLEDQREMVQIQLTEEREVHEKSVKFLQNRQEELQLLQQQWQRRTVQMLQEKKLEVATVCCKRTLNLDKLSEMRRKIREMERVVMEDREEQEKLRQQQREARAATKVQEWWRGCMARRGLGSFKKADDKKGEKKKRKKKKEVMKKK</sequence>
<proteinExistence type="predicted"/>
<keyword evidence="6" id="KW-0175">Coiled coil</keyword>
<reference evidence="8 9" key="1">
    <citation type="journal article" date="2021" name="G3 (Bethesda)">
        <title>Improved contiguity of the threespine stickleback genome using long-read sequencing.</title>
        <authorList>
            <person name="Nath S."/>
            <person name="Shaw D.E."/>
            <person name="White M.A."/>
        </authorList>
    </citation>
    <scope>NUCLEOTIDE SEQUENCE [LARGE SCALE GENOMIC DNA]</scope>
    <source>
        <strain evidence="8 9">Lake Benthic</strain>
    </source>
</reference>
<dbReference type="Proteomes" id="UP000007635">
    <property type="component" value="Chromosome XX"/>
</dbReference>
<evidence type="ECO:0000313" key="8">
    <source>
        <dbReference type="Ensembl" id="ENSGACP00000040860.1"/>
    </source>
</evidence>
<evidence type="ECO:0000256" key="4">
    <source>
        <dbReference type="ARBA" id="ARBA00023212"/>
    </source>
</evidence>
<evidence type="ECO:0000313" key="9">
    <source>
        <dbReference type="Proteomes" id="UP000007635"/>
    </source>
</evidence>
<dbReference type="GeneTree" id="ENSGT00940000171948"/>
<organism evidence="8 9">
    <name type="scientific">Gasterosteus aculeatus aculeatus</name>
    <name type="common">three-spined stickleback</name>
    <dbReference type="NCBI Taxonomy" id="481459"/>
    <lineage>
        <taxon>Eukaryota</taxon>
        <taxon>Metazoa</taxon>
        <taxon>Chordata</taxon>
        <taxon>Craniata</taxon>
        <taxon>Vertebrata</taxon>
        <taxon>Euteleostomi</taxon>
        <taxon>Actinopterygii</taxon>
        <taxon>Neopterygii</taxon>
        <taxon>Teleostei</taxon>
        <taxon>Neoteleostei</taxon>
        <taxon>Acanthomorphata</taxon>
        <taxon>Eupercaria</taxon>
        <taxon>Perciformes</taxon>
        <taxon>Cottioidei</taxon>
        <taxon>Gasterosteales</taxon>
        <taxon>Gasterosteidae</taxon>
        <taxon>Gasterosteus</taxon>
    </lineage>
</organism>
<dbReference type="PANTHER" id="PTHR14871">
    <property type="entry name" value="DYNEIN REGULATORY COMPLEX PROTEIN 9"/>
    <property type="match status" value="1"/>
</dbReference>
<evidence type="ECO:0000256" key="1">
    <source>
        <dbReference type="ARBA" id="ARBA00004245"/>
    </source>
</evidence>
<evidence type="ECO:0000256" key="6">
    <source>
        <dbReference type="SAM" id="Coils"/>
    </source>
</evidence>
<dbReference type="AlphaFoldDB" id="A0AAQ4PPX4"/>
<dbReference type="Ensembl" id="ENSGACT00000041024.1">
    <property type="protein sequence ID" value="ENSGACP00000040860.1"/>
    <property type="gene ID" value="ENSGACG00000036918.1"/>
</dbReference>
<reference evidence="8" key="3">
    <citation type="submission" date="2025-09" db="UniProtKB">
        <authorList>
            <consortium name="Ensembl"/>
        </authorList>
    </citation>
    <scope>IDENTIFICATION</scope>
</reference>
<evidence type="ECO:0000256" key="7">
    <source>
        <dbReference type="SAM" id="MobiDB-lite"/>
    </source>
</evidence>
<reference evidence="8" key="2">
    <citation type="submission" date="2025-08" db="UniProtKB">
        <authorList>
            <consortium name="Ensembl"/>
        </authorList>
    </citation>
    <scope>IDENTIFICATION</scope>
</reference>
<feature type="region of interest" description="Disordered" evidence="7">
    <location>
        <begin position="320"/>
        <end position="344"/>
    </location>
</feature>